<dbReference type="GO" id="GO:1990253">
    <property type="term" value="P:cellular response to leucine starvation"/>
    <property type="evidence" value="ECO:0007669"/>
    <property type="project" value="TreeGrafter"/>
</dbReference>
<dbReference type="InterPro" id="IPR006730">
    <property type="entry name" value="Sestrin"/>
</dbReference>
<evidence type="ECO:0000313" key="6">
    <source>
        <dbReference type="Proteomes" id="UP000717515"/>
    </source>
</evidence>
<dbReference type="Pfam" id="PF04636">
    <property type="entry name" value="PA26"/>
    <property type="match status" value="3"/>
</dbReference>
<organism evidence="5 6">
    <name type="scientific">Mortierella alpina</name>
    <name type="common">Oleaginous fungus</name>
    <name type="synonym">Mortierella renispora</name>
    <dbReference type="NCBI Taxonomy" id="64518"/>
    <lineage>
        <taxon>Eukaryota</taxon>
        <taxon>Fungi</taxon>
        <taxon>Fungi incertae sedis</taxon>
        <taxon>Mucoromycota</taxon>
        <taxon>Mortierellomycotina</taxon>
        <taxon>Mortierellomycetes</taxon>
        <taxon>Mortierellales</taxon>
        <taxon>Mortierellaceae</taxon>
        <taxon>Mortierella</taxon>
    </lineage>
</organism>
<evidence type="ECO:0000256" key="4">
    <source>
        <dbReference type="SAM" id="MobiDB-lite"/>
    </source>
</evidence>
<dbReference type="GO" id="GO:0016239">
    <property type="term" value="P:positive regulation of macroautophagy"/>
    <property type="evidence" value="ECO:0007669"/>
    <property type="project" value="TreeGrafter"/>
</dbReference>
<feature type="compositionally biased region" description="Low complexity" evidence="4">
    <location>
        <begin position="71"/>
        <end position="83"/>
    </location>
</feature>
<dbReference type="AlphaFoldDB" id="A0A9P8A036"/>
<dbReference type="GO" id="GO:0016684">
    <property type="term" value="F:oxidoreductase activity, acting on peroxide as acceptor"/>
    <property type="evidence" value="ECO:0007669"/>
    <property type="project" value="TreeGrafter"/>
</dbReference>
<proteinExistence type="inferred from homology"/>
<evidence type="ECO:0000256" key="1">
    <source>
        <dbReference type="ARBA" id="ARBA00004496"/>
    </source>
</evidence>
<dbReference type="GO" id="GO:0005634">
    <property type="term" value="C:nucleus"/>
    <property type="evidence" value="ECO:0007669"/>
    <property type="project" value="InterPro"/>
</dbReference>
<protein>
    <recommendedName>
        <fullName evidence="7">PA26 p53-induced protein-domain-containing protein</fullName>
    </recommendedName>
</protein>
<feature type="compositionally biased region" description="Acidic residues" evidence="4">
    <location>
        <begin position="557"/>
        <end position="567"/>
    </location>
</feature>
<sequence length="919" mass="101960">MLLSPIDDPLPKQTTPSSSVTYSRFRAVLFNDLLDSNQTNRARALDNIVQIVTEWARVVTDNNALADLARPGSFSGPSSGHGNPTPPFSPAGIAGGVFNSIEGTLFPTTHAAAEANAAQEQEQPLADALSFEKLTISTQAHHNDCCAVEDRDVSPIKSRSRTDSSSTFSTSPLAHSPNGTSICHSACSSTSAIESGSLTSGCGLAHCLSSSPMSSSYHFQNDPDVHFNRALPDKLSPLEERVAEVDEAARLLRHHILTILRFSVCCPYKDVKICLMGLLTELESLNIPIPKPIHASASFFIEPKDIYMLDSPESSRCVSPTLSAQDRSPSSTSLATLPASPGCLPPAIGCVPDEHTKQIMTQTFLNYGRTSNLFRIMAFFPSFWEKFESSQSCMMNGPGPIPKPWRCYVAIMAASQYNCQYMVSMMKLDYLTSGGDPTWLNGLQFTTQKIRNLAKLNGMMAHQPWLLKPRHVQELVCRESNHNPHNVWTISELAQVMVILSTVHSISMFVAACGIVPEIDMVGGTFVDMTRLQARKSQDDTILNPLSMLPSPRSDQDTPDSEGEDDASLSPEQKQSDATADDATQYPFNFHITLPPTPLSNRTYDEATSKLHTAELIRRLLMEGDGCCTDGEDCEPGPAADSDDVAGQCLPPGFEEIEDTFPAPEPKIASPPTSSSFVETMATQDAQQQEKAIRPVQEDMSRFLDMQSQVKPTPFDCRSTQYKVFRVDEFRWEDDASALLSRCLPELSESLEDEFAETLNFTDLSFFDENAEKHDGGVDTFAFRQAIWFYTLRLFGLLHQEYNYRNLSRFMNTTLAGYIRKACHCIMETTPSLPLESNGDGQQQPQTQAQLLDIRKIDKNDFDNMGFELRPEERCHINIIVMEACKQAKLMYALRAVDRWERKGEGEEEEEDEGADERF</sequence>
<name>A0A9P8A036_MORAP</name>
<comment type="caution">
    <text evidence="5">The sequence shown here is derived from an EMBL/GenBank/DDBJ whole genome shotgun (WGS) entry which is preliminary data.</text>
</comment>
<dbReference type="GO" id="GO:0071233">
    <property type="term" value="P:cellular response to L-leucine"/>
    <property type="evidence" value="ECO:0007669"/>
    <property type="project" value="TreeGrafter"/>
</dbReference>
<reference evidence="5" key="1">
    <citation type="submission" date="2021-07" db="EMBL/GenBank/DDBJ databases">
        <title>Draft genome of Mortierella alpina, strain LL118, isolated from an aspen leaf litter sample.</title>
        <authorList>
            <person name="Yang S."/>
            <person name="Vinatzer B.A."/>
        </authorList>
    </citation>
    <scope>NUCLEOTIDE SEQUENCE</scope>
    <source>
        <strain evidence="5">LL118</strain>
    </source>
</reference>
<dbReference type="GO" id="GO:0005737">
    <property type="term" value="C:cytoplasm"/>
    <property type="evidence" value="ECO:0007669"/>
    <property type="project" value="UniProtKB-SubCell"/>
</dbReference>
<dbReference type="InterPro" id="IPR029032">
    <property type="entry name" value="AhpD-like"/>
</dbReference>
<accession>A0A9P8A036</accession>
<dbReference type="Proteomes" id="UP000717515">
    <property type="component" value="Unassembled WGS sequence"/>
</dbReference>
<dbReference type="GO" id="GO:1904262">
    <property type="term" value="P:negative regulation of TORC1 signaling"/>
    <property type="evidence" value="ECO:0007669"/>
    <property type="project" value="TreeGrafter"/>
</dbReference>
<gene>
    <name evidence="5" type="ORF">KVV02_005896</name>
</gene>
<comment type="similarity">
    <text evidence="2">Belongs to the sestrin family.</text>
</comment>
<dbReference type="GO" id="GO:0070728">
    <property type="term" value="F:L-leucine binding"/>
    <property type="evidence" value="ECO:0007669"/>
    <property type="project" value="TreeGrafter"/>
</dbReference>
<keyword evidence="3" id="KW-0963">Cytoplasm</keyword>
<feature type="region of interest" description="Disordered" evidence="4">
    <location>
        <begin position="151"/>
        <end position="173"/>
    </location>
</feature>
<dbReference type="PANTHER" id="PTHR12474:SF0">
    <property type="entry name" value="SESTRIN HOMOLOG"/>
    <property type="match status" value="1"/>
</dbReference>
<comment type="subcellular location">
    <subcellularLocation>
        <location evidence="1">Cytoplasm</location>
    </subcellularLocation>
</comment>
<feature type="region of interest" description="Disordered" evidence="4">
    <location>
        <begin position="539"/>
        <end position="592"/>
    </location>
</feature>
<dbReference type="GO" id="GO:1901031">
    <property type="term" value="P:regulation of response to reactive oxygen species"/>
    <property type="evidence" value="ECO:0007669"/>
    <property type="project" value="InterPro"/>
</dbReference>
<feature type="region of interest" description="Disordered" evidence="4">
    <location>
        <begin position="70"/>
        <end position="93"/>
    </location>
</feature>
<dbReference type="SUPFAM" id="SSF69118">
    <property type="entry name" value="AhpD-like"/>
    <property type="match status" value="1"/>
</dbReference>
<evidence type="ECO:0000313" key="5">
    <source>
        <dbReference type="EMBL" id="KAG9321499.1"/>
    </source>
</evidence>
<evidence type="ECO:0000256" key="3">
    <source>
        <dbReference type="ARBA" id="ARBA00022490"/>
    </source>
</evidence>
<dbReference type="EMBL" id="JAIFTL010000201">
    <property type="protein sequence ID" value="KAG9321499.1"/>
    <property type="molecule type" value="Genomic_DNA"/>
</dbReference>
<evidence type="ECO:0008006" key="7">
    <source>
        <dbReference type="Google" id="ProtNLM"/>
    </source>
</evidence>
<evidence type="ECO:0000256" key="2">
    <source>
        <dbReference type="ARBA" id="ARBA00008350"/>
    </source>
</evidence>
<dbReference type="PANTHER" id="PTHR12474">
    <property type="entry name" value="P53 REGULATED PA26 NUCLEAR PROTEIN SESTRIN"/>
    <property type="match status" value="1"/>
</dbReference>